<feature type="transmembrane region" description="Helical" evidence="7">
    <location>
        <begin position="66"/>
        <end position="85"/>
    </location>
</feature>
<dbReference type="InterPro" id="IPR004837">
    <property type="entry name" value="NaCa_Exmemb"/>
</dbReference>
<evidence type="ECO:0000313" key="10">
    <source>
        <dbReference type="Proteomes" id="UP000037751"/>
    </source>
</evidence>
<accession>A0A0M9VN04</accession>
<feature type="transmembrane region" description="Helical" evidence="7">
    <location>
        <begin position="41"/>
        <end position="60"/>
    </location>
</feature>
<feature type="transmembrane region" description="Helical" evidence="7">
    <location>
        <begin position="428"/>
        <end position="455"/>
    </location>
</feature>
<dbReference type="Proteomes" id="UP000037751">
    <property type="component" value="Unassembled WGS sequence"/>
</dbReference>
<reference evidence="9 10" key="1">
    <citation type="submission" date="2015-07" db="EMBL/GenBank/DDBJ databases">
        <title>Draft Genome Sequence of Malassezia furfur CBS1878 and Malassezia pachydermatis CBS1879.</title>
        <authorList>
            <person name="Triana S."/>
            <person name="Ohm R."/>
            <person name="Gonzalez A."/>
            <person name="DeCock H."/>
            <person name="Restrepo S."/>
            <person name="Celis A."/>
        </authorList>
    </citation>
    <scope>NUCLEOTIDE SEQUENCE [LARGE SCALE GENOMIC DNA]</scope>
    <source>
        <strain evidence="9 10">CBS 1879</strain>
    </source>
</reference>
<comment type="similarity">
    <text evidence="2">Belongs to the Ca(2+):cation antiporter (CaCA) (TC 2.A.19) family.</text>
</comment>
<comment type="caution">
    <text evidence="9">The sequence shown here is derived from an EMBL/GenBank/DDBJ whole genome shotgun (WGS) entry which is preliminary data.</text>
</comment>
<feature type="domain" description="Sodium/calcium exchanger membrane region" evidence="8">
    <location>
        <begin position="366"/>
        <end position="516"/>
    </location>
</feature>
<name>A0A0M9VN04_9BASI</name>
<evidence type="ECO:0000256" key="2">
    <source>
        <dbReference type="ARBA" id="ARBA00008170"/>
    </source>
</evidence>
<keyword evidence="5 7" id="KW-1133">Transmembrane helix</keyword>
<keyword evidence="3" id="KW-0813">Transport</keyword>
<dbReference type="GO" id="GO:0016020">
    <property type="term" value="C:membrane"/>
    <property type="evidence" value="ECO:0007669"/>
    <property type="project" value="UniProtKB-SubCell"/>
</dbReference>
<keyword evidence="10" id="KW-1185">Reference proteome</keyword>
<dbReference type="VEuPathDB" id="FungiDB:Malapachy_0428"/>
<protein>
    <submittedName>
        <fullName evidence="9">K+-dependent na+:ca2+ antiporter</fullName>
    </submittedName>
</protein>
<dbReference type="Gene3D" id="1.20.1420.30">
    <property type="entry name" value="NCX, central ion-binding region"/>
    <property type="match status" value="2"/>
</dbReference>
<evidence type="ECO:0000259" key="8">
    <source>
        <dbReference type="Pfam" id="PF01699"/>
    </source>
</evidence>
<dbReference type="EMBL" id="LGAV01000008">
    <property type="protein sequence ID" value="KOS12835.1"/>
    <property type="molecule type" value="Genomic_DNA"/>
</dbReference>
<dbReference type="STRING" id="77020.A0A0M9VN04"/>
<evidence type="ECO:0000256" key="4">
    <source>
        <dbReference type="ARBA" id="ARBA00022692"/>
    </source>
</evidence>
<dbReference type="PANTHER" id="PTHR12266">
    <property type="entry name" value="NA+/CA2+ K+ INDEPENDENT EXCHANGER"/>
    <property type="match status" value="1"/>
</dbReference>
<evidence type="ECO:0000256" key="3">
    <source>
        <dbReference type="ARBA" id="ARBA00022448"/>
    </source>
</evidence>
<dbReference type="GeneID" id="28726823"/>
<dbReference type="OrthoDB" id="407410at2759"/>
<evidence type="ECO:0000256" key="6">
    <source>
        <dbReference type="ARBA" id="ARBA00023136"/>
    </source>
</evidence>
<dbReference type="AlphaFoldDB" id="A0A0M9VN04"/>
<dbReference type="GO" id="GO:0008324">
    <property type="term" value="F:monoatomic cation transmembrane transporter activity"/>
    <property type="evidence" value="ECO:0007669"/>
    <property type="project" value="TreeGrafter"/>
</dbReference>
<proteinExistence type="inferred from homology"/>
<feature type="transmembrane region" description="Helical" evidence="7">
    <location>
        <begin position="467"/>
        <end position="488"/>
    </location>
</feature>
<evidence type="ECO:0000256" key="1">
    <source>
        <dbReference type="ARBA" id="ARBA00004141"/>
    </source>
</evidence>
<evidence type="ECO:0000256" key="5">
    <source>
        <dbReference type="ARBA" id="ARBA00022989"/>
    </source>
</evidence>
<dbReference type="InterPro" id="IPR051359">
    <property type="entry name" value="CaCA_antiporter"/>
</dbReference>
<evidence type="ECO:0000313" key="9">
    <source>
        <dbReference type="EMBL" id="KOS12835.1"/>
    </source>
</evidence>
<feature type="transmembrane region" description="Helical" evidence="7">
    <location>
        <begin position="393"/>
        <end position="416"/>
    </location>
</feature>
<dbReference type="PANTHER" id="PTHR12266:SF0">
    <property type="entry name" value="MITOCHONDRIAL SODIUM_CALCIUM EXCHANGER PROTEIN"/>
    <property type="match status" value="1"/>
</dbReference>
<keyword evidence="4 7" id="KW-0812">Transmembrane</keyword>
<sequence length="521" mass="56846">MDKQAGALALGELMGAAVCTISVVCGSIMVFHSFSVPPFVFLRDVGTYALAVAMVLYFLLDHALGFVEGLCMLALYVTYIGIVLIHDWYWPTNVPHTDVDEAAPLLPSPWSMSPTPSEMEAPSTPQIARHSLLSAVHALLPTVSVHKPSFCINTQSPLAPPSDSPLPLGGGETTLPKITVERPSLATLHDTLAPLDQPRQPLTAPRVLSVALFPSMLQWSTKSLSNRIVSVLYVPALFLLRLTVPLISADEYYLHQAICKLNAVQQQSEEDALWKSIQEEAAAVLQTPGPIVHTHERVAADHWLQSVQCCLVPTFICWMSDVPTTPLALVACVGAVFGGQLWRTYRARSDRDEPEHLQRHLLLRSVTGFVVGLLWIVWTVDHLLALLRSFGYIFHWSEAILGLTVFALGNSLGDVVTNLSIARLGHPLMALTACFASPLTNLLLGIGFSATWLSLIHPSLGPYDIKLTPGLIVSCTALLGMLVTMLLVIPFNQFQVSKRLGLVQWATYVGVMLTNIGLEIH</sequence>
<feature type="transmembrane region" description="Helical" evidence="7">
    <location>
        <begin position="327"/>
        <end position="345"/>
    </location>
</feature>
<dbReference type="RefSeq" id="XP_017990467.1">
    <property type="nucleotide sequence ID" value="XM_018134948.1"/>
</dbReference>
<dbReference type="InterPro" id="IPR044880">
    <property type="entry name" value="NCX_ion-bd_dom_sf"/>
</dbReference>
<gene>
    <name evidence="9" type="ORF">Malapachy_0428</name>
</gene>
<feature type="transmembrane region" description="Helical" evidence="7">
    <location>
        <begin position="13"/>
        <end position="34"/>
    </location>
</feature>
<keyword evidence="6 7" id="KW-0472">Membrane</keyword>
<dbReference type="GO" id="GO:0006874">
    <property type="term" value="P:intracellular calcium ion homeostasis"/>
    <property type="evidence" value="ECO:0007669"/>
    <property type="project" value="TreeGrafter"/>
</dbReference>
<evidence type="ECO:0000256" key="7">
    <source>
        <dbReference type="SAM" id="Phobius"/>
    </source>
</evidence>
<feature type="transmembrane region" description="Helical" evidence="7">
    <location>
        <begin position="224"/>
        <end position="244"/>
    </location>
</feature>
<dbReference type="Pfam" id="PF01699">
    <property type="entry name" value="Na_Ca_ex"/>
    <property type="match status" value="2"/>
</dbReference>
<organism evidence="9 10">
    <name type="scientific">Malassezia pachydermatis</name>
    <dbReference type="NCBI Taxonomy" id="77020"/>
    <lineage>
        <taxon>Eukaryota</taxon>
        <taxon>Fungi</taxon>
        <taxon>Dikarya</taxon>
        <taxon>Basidiomycota</taxon>
        <taxon>Ustilaginomycotina</taxon>
        <taxon>Malasseziomycetes</taxon>
        <taxon>Malasseziales</taxon>
        <taxon>Malasseziaceae</taxon>
        <taxon>Malassezia</taxon>
    </lineage>
</organism>
<feature type="domain" description="Sodium/calcium exchanger membrane region" evidence="8">
    <location>
        <begin position="6"/>
        <end position="83"/>
    </location>
</feature>
<comment type="subcellular location">
    <subcellularLocation>
        <location evidence="1">Membrane</location>
        <topology evidence="1">Multi-pass membrane protein</topology>
    </subcellularLocation>
</comment>
<feature type="transmembrane region" description="Helical" evidence="7">
    <location>
        <begin position="366"/>
        <end position="387"/>
    </location>
</feature>